<proteinExistence type="predicted"/>
<protein>
    <submittedName>
        <fullName evidence="1">Uncharacterized protein</fullName>
    </submittedName>
</protein>
<organism evidence="1">
    <name type="scientific">Oxyrrhis marina</name>
    <name type="common">Dinoflagellate</name>
    <dbReference type="NCBI Taxonomy" id="2969"/>
    <lineage>
        <taxon>Eukaryota</taxon>
        <taxon>Sar</taxon>
        <taxon>Alveolata</taxon>
        <taxon>Dinophyceae</taxon>
        <taxon>Oxyrrhinales</taxon>
        <taxon>Oxyrrhinaceae</taxon>
        <taxon>Oxyrrhis</taxon>
    </lineage>
</organism>
<reference evidence="1" key="1">
    <citation type="submission" date="2021-01" db="EMBL/GenBank/DDBJ databases">
        <authorList>
            <person name="Corre E."/>
            <person name="Pelletier E."/>
            <person name="Niang G."/>
            <person name="Scheremetjew M."/>
            <person name="Finn R."/>
            <person name="Kale V."/>
            <person name="Holt S."/>
            <person name="Cochrane G."/>
            <person name="Meng A."/>
            <person name="Brown T."/>
            <person name="Cohen L."/>
        </authorList>
    </citation>
    <scope>NUCLEOTIDE SEQUENCE</scope>
    <source>
        <strain evidence="1">LB1974</strain>
    </source>
</reference>
<dbReference type="AlphaFoldDB" id="A0A7S4LQK2"/>
<gene>
    <name evidence="1" type="ORF">OMAR00294_LOCUS2542</name>
</gene>
<sequence>MCQEACQDHSPVSQEWSRLNLEAAPSTSCDGDDPACGKALRYARCGGIEARAGSPQCLLVRDMPPAPCPEAEEAATIQHVRLRATQATVPASVDLDEIKVFSCDQEVQGLRVSVIGNLDDAGVIQPLGTPPDLTTTDATANPTVTLFESTTDLSLTEVRGLVIVVELPTPLRVTEVHIAQGTNIVTGWEVAASTADGTSPTDAVDFQRLTATSELAWRTHRSSEAKLGWAAYAMHVGATCTSITDFSTRVGTLTVTRRVRTGVDYVMSAGELGSLEVTNLHDHDLATSTGVSADRIMVLDCSGDCGASAPSSSVTLPANSPTDAHWLQFPPMANVIGTSAPEADAQNPYHAENAYGRDNAMGAGAWDRDLPAPYNQAEYTVNSYEARGYSTKGFQYCEGNNLELGTLAIAVYGHAGQSLKAHQCHEKCVAQGPCTGDNCYCDGLLAGFDTATSNALCLPPRACEDLCDRTPGCASVDVHASRNRCFLNGAGCDAGALAASPDYNWHYVVRGTGAVPAEQDPHEYAAELACEEGRLLDRVEISTNGAAANDAFVLGYVTVRSCTRIFTMPTSAYSCARADGNPCTGDFARLPTAEFSSGAADTAAGTTTITVVFPRPVHVTHINLGSTQADDPLAVRVARGGEGWEDLDAVPTVGGNVATWAVATPEPGAWEAADGLRVGTRDLGFSWGTVLRFFPVQFREAGTFKLCMCDSEVAGGVCRTRADFSVEVGAIHVSGVACLLSNPIFRRGVCCRHFWPLTGADSLRCYRGLQACPDLGEPVRGADIILPTAVADVAAAEQLTSAWCLFGPEEITQLEPRCQLVAGYQSVGR</sequence>
<dbReference type="EMBL" id="HBJB01003102">
    <property type="protein sequence ID" value="CAE0843503.1"/>
    <property type="molecule type" value="Transcribed_RNA"/>
</dbReference>
<accession>A0A7S4LQK2</accession>
<name>A0A7S4LQK2_OXYMA</name>
<evidence type="ECO:0000313" key="1">
    <source>
        <dbReference type="EMBL" id="CAE0843503.1"/>
    </source>
</evidence>